<feature type="compositionally biased region" description="Polar residues" evidence="1">
    <location>
        <begin position="457"/>
        <end position="470"/>
    </location>
</feature>
<keyword evidence="2" id="KW-0732">Signal</keyword>
<feature type="chain" id="PRO_5043421998" evidence="2">
    <location>
        <begin position="17"/>
        <end position="507"/>
    </location>
</feature>
<feature type="signal peptide" evidence="2">
    <location>
        <begin position="1"/>
        <end position="16"/>
    </location>
</feature>
<dbReference type="InterPro" id="IPR009837">
    <property type="entry name" value="MEPE"/>
</dbReference>
<sequence>MQVVYVILLLFSVTWAATQEEKSKDNIALHRFDKRRNQKPPSLENIVWGSEKVLSLLEANENNQSSKSPHLSANRQTLKDEYRVIQNKKAHKDLMVLTYPESTGPRRAKDGDNDTRRLHDQEEYGAALIRNKVHHVMTVTEWRGEENKETNPRNILTKIPVDVNHAKALSKCKSHQPGVPAQNSPVKNKSIRHIRRSTHYLPQLSKVRRVPSDFEGSGYGYADLQGRGDKDISPFSGDGQPFEDISGKEEAFGLDLESTDRQTGLFGPGEAETVNTDTRGLGPNEIPEGKEGGGDTLSARAGTSKEAGEAAVSLVEGSSDITGSTSFRELPGKEGSRVDTGSQNAHQGKIELHYPNALSKGQSEGGSAVVTESATHNEIPKHGKGGTRKATELSGRNQEALSEKHRFSSKGKSQGLIIPSHGLDNEIKNEIGSHCGPHNEENMITHSRKNSYVPHGQNDSVRSKGGSQRQGPWGYRRHPSNKGFSTRKRASSSESSDSSSSSESGGH</sequence>
<accession>A0AAX6S5I5</accession>
<dbReference type="Pfam" id="PF07175">
    <property type="entry name" value="Osteoregulin"/>
    <property type="match status" value="1"/>
</dbReference>
<dbReference type="PANTHER" id="PTHR16510">
    <property type="entry name" value="EXTRACELLULAR MATRIX PHOSPHOGLYCOPROTEIN WITH ASARM MOTIF"/>
    <property type="match status" value="1"/>
</dbReference>
<evidence type="ECO:0000313" key="3">
    <source>
        <dbReference type="Proteomes" id="UP000694906"/>
    </source>
</evidence>
<protein>
    <submittedName>
        <fullName evidence="4">Matrix extracellular phosphoglycoprotein</fullName>
    </submittedName>
</protein>
<proteinExistence type="predicted"/>
<evidence type="ECO:0000313" key="4">
    <source>
        <dbReference type="RefSeq" id="XP_021104476.1"/>
    </source>
</evidence>
<dbReference type="CTD" id="56955"/>
<dbReference type="GO" id="GO:0031012">
    <property type="term" value="C:extracellular matrix"/>
    <property type="evidence" value="ECO:0007669"/>
    <property type="project" value="TreeGrafter"/>
</dbReference>
<evidence type="ECO:0000256" key="1">
    <source>
        <dbReference type="SAM" id="MobiDB-lite"/>
    </source>
</evidence>
<name>A0AAX6S5I5_HETGA</name>
<gene>
    <name evidence="4" type="primary">Mepe</name>
</gene>
<feature type="region of interest" description="Disordered" evidence="1">
    <location>
        <begin position="260"/>
        <end position="344"/>
    </location>
</feature>
<organism evidence="3 4">
    <name type="scientific">Heterocephalus glaber</name>
    <name type="common">Naked mole rat</name>
    <dbReference type="NCBI Taxonomy" id="10181"/>
    <lineage>
        <taxon>Eukaryota</taxon>
        <taxon>Metazoa</taxon>
        <taxon>Chordata</taxon>
        <taxon>Craniata</taxon>
        <taxon>Vertebrata</taxon>
        <taxon>Euteleostomi</taxon>
        <taxon>Mammalia</taxon>
        <taxon>Eutheria</taxon>
        <taxon>Euarchontoglires</taxon>
        <taxon>Glires</taxon>
        <taxon>Rodentia</taxon>
        <taxon>Hystricomorpha</taxon>
        <taxon>Bathyergidae</taxon>
        <taxon>Heterocephalus</taxon>
    </lineage>
</organism>
<evidence type="ECO:0000256" key="2">
    <source>
        <dbReference type="SAM" id="SignalP"/>
    </source>
</evidence>
<keyword evidence="3" id="KW-1185">Reference proteome</keyword>
<dbReference type="GO" id="GO:0031214">
    <property type="term" value="P:biomineral tissue development"/>
    <property type="evidence" value="ECO:0007669"/>
    <property type="project" value="InterPro"/>
</dbReference>
<dbReference type="AlphaFoldDB" id="A0AAX6S5I5"/>
<dbReference type="GeneID" id="101705399"/>
<feature type="compositionally biased region" description="Low complexity" evidence="1">
    <location>
        <begin position="492"/>
        <end position="507"/>
    </location>
</feature>
<dbReference type="Proteomes" id="UP000694906">
    <property type="component" value="Unplaced"/>
</dbReference>
<feature type="compositionally biased region" description="Basic and acidic residues" evidence="1">
    <location>
        <begin position="423"/>
        <end position="443"/>
    </location>
</feature>
<dbReference type="RefSeq" id="XP_021104476.1">
    <property type="nucleotide sequence ID" value="XM_021248817.1"/>
</dbReference>
<feature type="compositionally biased region" description="Basic residues" evidence="1">
    <location>
        <begin position="475"/>
        <end position="490"/>
    </location>
</feature>
<dbReference type="PANTHER" id="PTHR16510:SF4">
    <property type="entry name" value="MATRIX EXTRACELLULAR PHOSPHOGLYCOPROTEIN"/>
    <property type="match status" value="1"/>
</dbReference>
<feature type="region of interest" description="Disordered" evidence="1">
    <location>
        <begin position="357"/>
        <end position="507"/>
    </location>
</feature>
<dbReference type="GO" id="GO:1990430">
    <property type="term" value="F:extracellular matrix protein binding"/>
    <property type="evidence" value="ECO:0007669"/>
    <property type="project" value="TreeGrafter"/>
</dbReference>
<reference evidence="4" key="1">
    <citation type="submission" date="2025-08" db="UniProtKB">
        <authorList>
            <consortium name="RefSeq"/>
        </authorList>
    </citation>
    <scope>IDENTIFICATION</scope>
</reference>